<proteinExistence type="predicted"/>
<sequence>MTATNTNPHSQSIPICMKTIAFSRGIFPTDDVPPTRGPPCAYREGPAEVYLFPREEQEDPHHRGVDRCEGTEDVVARRPAIVVAVEAQTAVAQTAVAKAEDDGGERTKHGTGP</sequence>
<name>A0A9P5C945_9HYPO</name>
<reference evidence="1 2" key="1">
    <citation type="submission" date="2018-06" db="EMBL/GenBank/DDBJ databases">
        <title>Genome analysis of cellulolytic fungus Trichoderma lentiforme CFAM-422.</title>
        <authorList>
            <person name="Steindorff A.S."/>
            <person name="Formighieri E.F."/>
            <person name="Midorikawa G.E.O."/>
            <person name="Tamietti M.S."/>
            <person name="Ramos E.Z."/>
            <person name="Silva A.S."/>
            <person name="Bon E.P.S."/>
            <person name="Mendes T.D."/>
            <person name="Damaso M.C.T."/>
            <person name="Favaro L.C.L."/>
        </authorList>
    </citation>
    <scope>NUCLEOTIDE SEQUENCE [LARGE SCALE GENOMIC DNA]</scope>
    <source>
        <strain evidence="1 2">CFAM-422</strain>
    </source>
</reference>
<dbReference type="Proteomes" id="UP000801864">
    <property type="component" value="Unassembled WGS sequence"/>
</dbReference>
<dbReference type="AlphaFoldDB" id="A0A9P5C945"/>
<accession>A0A9P5C945</accession>
<evidence type="ECO:0000313" key="2">
    <source>
        <dbReference type="Proteomes" id="UP000801864"/>
    </source>
</evidence>
<keyword evidence="2" id="KW-1185">Reference proteome</keyword>
<protein>
    <submittedName>
        <fullName evidence="1">Uncharacterized protein</fullName>
    </submittedName>
</protein>
<gene>
    <name evidence="1" type="ORF">CFAM422_009356</name>
</gene>
<evidence type="ECO:0000313" key="1">
    <source>
        <dbReference type="EMBL" id="KAF3066260.1"/>
    </source>
</evidence>
<comment type="caution">
    <text evidence="1">The sequence shown here is derived from an EMBL/GenBank/DDBJ whole genome shotgun (WGS) entry which is preliminary data.</text>
</comment>
<organism evidence="1 2">
    <name type="scientific">Trichoderma lentiforme</name>
    <dbReference type="NCBI Taxonomy" id="1567552"/>
    <lineage>
        <taxon>Eukaryota</taxon>
        <taxon>Fungi</taxon>
        <taxon>Dikarya</taxon>
        <taxon>Ascomycota</taxon>
        <taxon>Pezizomycotina</taxon>
        <taxon>Sordariomycetes</taxon>
        <taxon>Hypocreomycetidae</taxon>
        <taxon>Hypocreales</taxon>
        <taxon>Hypocreaceae</taxon>
        <taxon>Trichoderma</taxon>
    </lineage>
</organism>
<dbReference type="EMBL" id="QLNT01000017">
    <property type="protein sequence ID" value="KAF3066260.1"/>
    <property type="molecule type" value="Genomic_DNA"/>
</dbReference>